<keyword evidence="7" id="KW-1185">Reference proteome</keyword>
<dbReference type="InterPro" id="IPR017911">
    <property type="entry name" value="MacB-like_ATP-bd"/>
</dbReference>
<accession>A0AAW9HC28</accession>
<evidence type="ECO:0000259" key="4">
    <source>
        <dbReference type="PROSITE" id="PS50893"/>
    </source>
</evidence>
<evidence type="ECO:0000313" key="5">
    <source>
        <dbReference type="EMBL" id="MDY5140218.1"/>
    </source>
</evidence>
<dbReference type="Proteomes" id="UP001284901">
    <property type="component" value="Unassembled WGS sequence"/>
</dbReference>
<dbReference type="PANTHER" id="PTHR24220">
    <property type="entry name" value="IMPORT ATP-BINDING PROTEIN"/>
    <property type="match status" value="1"/>
</dbReference>
<evidence type="ECO:0000256" key="2">
    <source>
        <dbReference type="ARBA" id="ARBA00022741"/>
    </source>
</evidence>
<dbReference type="PROSITE" id="PS50893">
    <property type="entry name" value="ABC_TRANSPORTER_2"/>
    <property type="match status" value="1"/>
</dbReference>
<dbReference type="PANTHER" id="PTHR24220:SF685">
    <property type="entry name" value="ABC TRANSPORTER RELATED"/>
    <property type="match status" value="1"/>
</dbReference>
<comment type="caution">
    <text evidence="5">The sequence shown here is derived from an EMBL/GenBank/DDBJ whole genome shotgun (WGS) entry which is preliminary data.</text>
</comment>
<protein>
    <submittedName>
        <fullName evidence="5">ABC transporter ATP-binding protein</fullName>
    </submittedName>
</protein>
<dbReference type="EMBL" id="JAWNFV010000004">
    <property type="protein sequence ID" value="MDY5140218.1"/>
    <property type="molecule type" value="Genomic_DNA"/>
</dbReference>
<proteinExistence type="predicted"/>
<evidence type="ECO:0000313" key="7">
    <source>
        <dbReference type="Proteomes" id="UP001284901"/>
    </source>
</evidence>
<dbReference type="Pfam" id="PF00005">
    <property type="entry name" value="ABC_tran"/>
    <property type="match status" value="1"/>
</dbReference>
<dbReference type="EMBL" id="JAWNFY010000022">
    <property type="protein sequence ID" value="MDY5146902.1"/>
    <property type="molecule type" value="Genomic_DNA"/>
</dbReference>
<dbReference type="GO" id="GO:0022857">
    <property type="term" value="F:transmembrane transporter activity"/>
    <property type="evidence" value="ECO:0007669"/>
    <property type="project" value="TreeGrafter"/>
</dbReference>
<organism evidence="5 8">
    <name type="scientific">Actinotignum timonense</name>
    <dbReference type="NCBI Taxonomy" id="1870995"/>
    <lineage>
        <taxon>Bacteria</taxon>
        <taxon>Bacillati</taxon>
        <taxon>Actinomycetota</taxon>
        <taxon>Actinomycetes</taxon>
        <taxon>Actinomycetales</taxon>
        <taxon>Actinomycetaceae</taxon>
        <taxon>Actinotignum</taxon>
    </lineage>
</organism>
<dbReference type="InterPro" id="IPR015854">
    <property type="entry name" value="ABC_transpr_LolD-like"/>
</dbReference>
<reference evidence="5 7" key="1">
    <citation type="submission" date="2023-10" db="EMBL/GenBank/DDBJ databases">
        <title>Whole Genome based description of the genera Actinobaculum and Actinotignum reveals a complex phylogenetic relationship within the species included in the genus Actinotignum.</title>
        <authorList>
            <person name="Jensen C.S."/>
            <person name="Dargis R."/>
            <person name="Kemp M."/>
            <person name="Christensen J.J."/>
        </authorList>
    </citation>
    <scope>NUCLEOTIDE SEQUENCE</scope>
    <source>
        <strain evidence="6 7">SLA_B089</strain>
        <strain evidence="5">SLA_B245</strain>
    </source>
</reference>
<dbReference type="RefSeq" id="WP_180948686.1">
    <property type="nucleotide sequence ID" value="NZ_CAUPFC010000005.1"/>
</dbReference>
<feature type="domain" description="ABC transporter" evidence="4">
    <location>
        <begin position="21"/>
        <end position="269"/>
    </location>
</feature>
<dbReference type="AlphaFoldDB" id="A0AAW9HC28"/>
<dbReference type="SUPFAM" id="SSF52540">
    <property type="entry name" value="P-loop containing nucleoside triphosphate hydrolases"/>
    <property type="match status" value="1"/>
</dbReference>
<dbReference type="GeneID" id="92812908"/>
<dbReference type="Gene3D" id="3.40.50.300">
    <property type="entry name" value="P-loop containing nucleotide triphosphate hydrolases"/>
    <property type="match status" value="1"/>
</dbReference>
<keyword evidence="2" id="KW-0547">Nucleotide-binding</keyword>
<dbReference type="InterPro" id="IPR003439">
    <property type="entry name" value="ABC_transporter-like_ATP-bd"/>
</dbReference>
<keyword evidence="3 5" id="KW-0067">ATP-binding</keyword>
<evidence type="ECO:0000313" key="6">
    <source>
        <dbReference type="EMBL" id="MDY5146902.1"/>
    </source>
</evidence>
<dbReference type="PROSITE" id="PS00211">
    <property type="entry name" value="ABC_TRANSPORTER_1"/>
    <property type="match status" value="1"/>
</dbReference>
<dbReference type="GO" id="GO:0016887">
    <property type="term" value="F:ATP hydrolysis activity"/>
    <property type="evidence" value="ECO:0007669"/>
    <property type="project" value="InterPro"/>
</dbReference>
<evidence type="ECO:0000256" key="3">
    <source>
        <dbReference type="ARBA" id="ARBA00022840"/>
    </source>
</evidence>
<dbReference type="GO" id="GO:0005524">
    <property type="term" value="F:ATP binding"/>
    <property type="evidence" value="ECO:0007669"/>
    <property type="project" value="UniProtKB-KW"/>
</dbReference>
<name>A0AAW9HC28_9ACTO</name>
<keyword evidence="1" id="KW-0813">Transport</keyword>
<evidence type="ECO:0000256" key="1">
    <source>
        <dbReference type="ARBA" id="ARBA00022448"/>
    </source>
</evidence>
<dbReference type="Proteomes" id="UP001288320">
    <property type="component" value="Unassembled WGS sequence"/>
</dbReference>
<evidence type="ECO:0000313" key="8">
    <source>
        <dbReference type="Proteomes" id="UP001288320"/>
    </source>
</evidence>
<gene>
    <name evidence="5" type="ORF">R6G74_02645</name>
    <name evidence="6" type="ORF">R6P33_07735</name>
</gene>
<dbReference type="GO" id="GO:0005886">
    <property type="term" value="C:plasma membrane"/>
    <property type="evidence" value="ECO:0007669"/>
    <property type="project" value="TreeGrafter"/>
</dbReference>
<dbReference type="InterPro" id="IPR027417">
    <property type="entry name" value="P-loop_NTPase"/>
</dbReference>
<dbReference type="InterPro" id="IPR017871">
    <property type="entry name" value="ABC_transporter-like_CS"/>
</dbReference>
<dbReference type="CDD" id="cd03255">
    <property type="entry name" value="ABC_MJ0796_LolCDE_FtsE"/>
    <property type="match status" value="1"/>
</dbReference>
<dbReference type="InterPro" id="IPR003593">
    <property type="entry name" value="AAA+_ATPase"/>
</dbReference>
<sequence length="269" mass="28300">MSNTAMTSIGTGAPAASDIILSARDLAKSYGKTVALRGVSVDIRRGEVLAIMGPSGSGKSTLLHALAGIELPDSGTVTYFGPAPADRRSAPDAATARQLASQSGAPDAAAATHPRELTALSDNDRTRLRREDFGFVFQFSQLVPELTALDNIAVPLLLGGTKKRAAYATAYRWLERVGLADHAKALPGEMSGGEAQRIAIARALSPHPSILFADEPTGSLDSLNSEYVMSGLVQLAREHAMTVVLVTHEPTIAAYADREIIVRDGILEA</sequence>
<dbReference type="SMART" id="SM00382">
    <property type="entry name" value="AAA"/>
    <property type="match status" value="1"/>
</dbReference>